<protein>
    <recommendedName>
        <fullName evidence="1">CHAT domain-containing protein</fullName>
    </recommendedName>
</protein>
<dbReference type="AlphaFoldDB" id="A0AB37UCL4"/>
<dbReference type="InterPro" id="IPR019734">
    <property type="entry name" value="TPR_rpt"/>
</dbReference>
<dbReference type="Pfam" id="PF13176">
    <property type="entry name" value="TPR_7"/>
    <property type="match status" value="1"/>
</dbReference>
<sequence length="902" mass="101121">MARKRRVFFHTVKSLWKTNRLGKGWLTQFLLVLMSAFLCITITLVFTKTTAVYSAVPNEQKAIASTQNLIQQGKTFYDAGQFAQAVKVLQQAATISEADGDELNQAIALSNLSLAYQQLGLPQAESAIASSLKLLQTGQNIGTAKERMQILAQALDVRGRWQLAQGQSETALTTWQQAFEIYAKIGDNTGLTRNRINQAQALQALGHYRQAQEILSELNETLQNQPDSALKATGLRSLGNVLRVVGEFNNSRQVLEQSLEITQRMSKVDARGTPSAQTISDTLLSLGNTARAQQETQTALQFYQQAASASTSPYTRIQAQLNQLSLLLETQQWNAAKKLYPKIETSIANLAPSRTAVDAKINFAKSLMHLKQHDNAIAVSRQDIAQLLAASVQQAKALEDQRAISYALGNLGELYEQNGQFNEAENLTQQALFAAQTINATDITYLWQWQLGRLLRDRGNIQPAIAAYNEAVNNLRSLRRDLVAINPDLQFSFRDKVEPVYRQLVDLLLRSKSGADPSPENLTSARTTIESLQLAELENFFRSACLDAKPELLDKVVDKGDRTAAVIYPIILPDRLEVILKLPTQENLRHYTTKKPQDEVEKTLQSLRQYLKEPDRTLDVQKSSQQLYSWLIQPLEVELEKMQVTKLVFVLDGSLRNVPMGVLYDDKQQKYLLEKYAIALAPGLQLLEPTPLQRQRLNALTAGLSESREVAGIEFPRLQNVLYELKQVESQVPKSEELFNQKFTKDNLQTQINSNPFTVVHMATHGQFSSNLEETFILTWDRLLKIDELDNLLRTSDKSRSSAIELLVLSACETAAGDNRAALGLAGIAVKAGARSTLATLWQVDDRSTARLMSEFYRQLADPKLTKAEALQKAQLALWNDKTQDWKRPYFWAAYVLIGNWL</sequence>
<dbReference type="Proteomes" id="UP000282574">
    <property type="component" value="Unassembled WGS sequence"/>
</dbReference>
<evidence type="ECO:0000259" key="1">
    <source>
        <dbReference type="Pfam" id="PF12770"/>
    </source>
</evidence>
<dbReference type="Pfam" id="PF12770">
    <property type="entry name" value="CHAT"/>
    <property type="match status" value="1"/>
</dbReference>
<proteinExistence type="predicted"/>
<dbReference type="SMART" id="SM00028">
    <property type="entry name" value="TPR"/>
    <property type="match status" value="6"/>
</dbReference>
<organism evidence="2 3">
    <name type="scientific">Chroococcidiopsis cubana SAG 39.79</name>
    <dbReference type="NCBI Taxonomy" id="388085"/>
    <lineage>
        <taxon>Bacteria</taxon>
        <taxon>Bacillati</taxon>
        <taxon>Cyanobacteriota</taxon>
        <taxon>Cyanophyceae</taxon>
        <taxon>Chroococcidiopsidales</taxon>
        <taxon>Chroococcidiopsidaceae</taxon>
        <taxon>Chroococcidiopsis</taxon>
    </lineage>
</organism>
<dbReference type="EMBL" id="RSCK01000072">
    <property type="protein sequence ID" value="RUT05855.1"/>
    <property type="molecule type" value="Genomic_DNA"/>
</dbReference>
<dbReference type="InterPro" id="IPR011990">
    <property type="entry name" value="TPR-like_helical_dom_sf"/>
</dbReference>
<evidence type="ECO:0000313" key="3">
    <source>
        <dbReference type="Proteomes" id="UP000282574"/>
    </source>
</evidence>
<name>A0AB37UCL4_9CYAN</name>
<dbReference type="SUPFAM" id="SSF48452">
    <property type="entry name" value="TPR-like"/>
    <property type="match status" value="2"/>
</dbReference>
<dbReference type="RefSeq" id="WP_127024394.1">
    <property type="nucleotide sequence ID" value="NZ_JAVKZF010000004.1"/>
</dbReference>
<gene>
    <name evidence="2" type="ORF">DSM107010_53850</name>
</gene>
<keyword evidence="3" id="KW-1185">Reference proteome</keyword>
<accession>A0AB37UCL4</accession>
<dbReference type="InterPro" id="IPR024983">
    <property type="entry name" value="CHAT_dom"/>
</dbReference>
<dbReference type="PANTHER" id="PTHR10098:SF112">
    <property type="entry name" value="SLR0380 PROTEIN"/>
    <property type="match status" value="1"/>
</dbReference>
<reference evidence="2 3" key="1">
    <citation type="journal article" date="2019" name="Genome Biol. Evol.">
        <title>Day and night: Metabolic profiles and evolutionary relationships of six axenic non-marine cyanobacteria.</title>
        <authorList>
            <person name="Will S.E."/>
            <person name="Henke P."/>
            <person name="Boedeker C."/>
            <person name="Huang S."/>
            <person name="Brinkmann H."/>
            <person name="Rohde M."/>
            <person name="Jarek M."/>
            <person name="Friedl T."/>
            <person name="Seufert S."/>
            <person name="Schumacher M."/>
            <person name="Overmann J."/>
            <person name="Neumann-Schaal M."/>
            <person name="Petersen J."/>
        </authorList>
    </citation>
    <scope>NUCLEOTIDE SEQUENCE [LARGE SCALE GENOMIC DNA]</scope>
    <source>
        <strain evidence="2 3">SAG 39.79</strain>
    </source>
</reference>
<comment type="caution">
    <text evidence="2">The sequence shown here is derived from an EMBL/GenBank/DDBJ whole genome shotgun (WGS) entry which is preliminary data.</text>
</comment>
<feature type="domain" description="CHAT" evidence="1">
    <location>
        <begin position="621"/>
        <end position="900"/>
    </location>
</feature>
<evidence type="ECO:0000313" key="2">
    <source>
        <dbReference type="EMBL" id="RUT05855.1"/>
    </source>
</evidence>
<dbReference type="Gene3D" id="1.25.40.10">
    <property type="entry name" value="Tetratricopeptide repeat domain"/>
    <property type="match status" value="2"/>
</dbReference>
<dbReference type="PANTHER" id="PTHR10098">
    <property type="entry name" value="RAPSYN-RELATED"/>
    <property type="match status" value="1"/>
</dbReference>